<proteinExistence type="predicted"/>
<dbReference type="PATRIC" id="fig|270351.10.peg.6237"/>
<accession>A0A0C6G0E9</accession>
<sequence length="293" mass="31709">MATDATLDDIALGDVAPALARAALSKALREGDPRTMQKAYAAVRAWVWKALDGRRRDPELREWFDVLKRLAAFLRTKDAALAERVVALHELVQESIAVSERFPVQSVLKRRHVRDVLKMLVSAPGGRVDRAGIGSGLGLKQGNLTRVLNMVTEAGLAERAAYGKQAEFQLTRAGEAVCRSLGFRKAAPDWEAGTWRARGAAAPLPRKDALEILPTTRLVEAVQRQLFEQAGYGSDRASVQAVKAAAGRTLFTKGPPVKRPAGQVVGVAREAHGSWPTSQPQAAALLLSEAFHD</sequence>
<protein>
    <submittedName>
        <fullName evidence="1">Uncharacterized protein</fullName>
    </submittedName>
</protein>
<geneLocation type="plasmid" evidence="2">
    <name>pMaq22A_1p DNA</name>
</geneLocation>
<evidence type="ECO:0000313" key="2">
    <source>
        <dbReference type="Proteomes" id="UP000061432"/>
    </source>
</evidence>
<dbReference type="RefSeq" id="WP_060850310.1">
    <property type="nucleotide sequence ID" value="NZ_AP014705.1"/>
</dbReference>
<organism evidence="1 2">
    <name type="scientific">Methylobacterium aquaticum</name>
    <dbReference type="NCBI Taxonomy" id="270351"/>
    <lineage>
        <taxon>Bacteria</taxon>
        <taxon>Pseudomonadati</taxon>
        <taxon>Pseudomonadota</taxon>
        <taxon>Alphaproteobacteria</taxon>
        <taxon>Hyphomicrobiales</taxon>
        <taxon>Methylobacteriaceae</taxon>
        <taxon>Methylobacterium</taxon>
    </lineage>
</organism>
<keyword evidence="1" id="KW-0614">Plasmid</keyword>
<dbReference type="EMBL" id="AP014705">
    <property type="protein sequence ID" value="BAQ49190.1"/>
    <property type="molecule type" value="Genomic_DNA"/>
</dbReference>
<reference evidence="2" key="2">
    <citation type="submission" date="2015-01" db="EMBL/GenBank/DDBJ databases">
        <title>Complete genome sequence of Methylobacterium aquaticum strain 22A.</title>
        <authorList>
            <person name="Tani A."/>
            <person name="Ogura Y."/>
            <person name="Hayashi T."/>
        </authorList>
    </citation>
    <scope>NUCLEOTIDE SEQUENCE [LARGE SCALE GENOMIC DNA]</scope>
    <source>
        <strain evidence="2">MA-22A</strain>
        <plasmid evidence="2">Plasmid pMaq22A_1p DNA</plasmid>
    </source>
</reference>
<dbReference type="Proteomes" id="UP000061432">
    <property type="component" value="Plasmid pMaq22A_1p"/>
</dbReference>
<dbReference type="KEGG" id="maqu:Maq22A_1p34640"/>
<dbReference type="AlphaFoldDB" id="A0A0C6G0E9"/>
<gene>
    <name evidence="1" type="ORF">Maq22A_1p34640</name>
</gene>
<dbReference type="OrthoDB" id="7269917at2"/>
<reference evidence="1 2" key="1">
    <citation type="journal article" date="2015" name="Genome Announc.">
        <title>Complete Genome Sequence of Methylobacterium aquaticum Strain 22A, Isolated from Racomitrium japonicum Moss.</title>
        <authorList>
            <person name="Tani A."/>
            <person name="Ogura Y."/>
            <person name="Hayashi T."/>
            <person name="Kimbara K."/>
        </authorList>
    </citation>
    <scope>NUCLEOTIDE SEQUENCE [LARGE SCALE GENOMIC DNA]</scope>
    <source>
        <strain evidence="1 2">MA-22A</strain>
        <plasmid evidence="2">Plasmid pMaq22A_1p DNA</plasmid>
    </source>
</reference>
<name>A0A0C6G0E9_9HYPH</name>
<evidence type="ECO:0000313" key="1">
    <source>
        <dbReference type="EMBL" id="BAQ49190.1"/>
    </source>
</evidence>